<dbReference type="Proteomes" id="UP000076858">
    <property type="component" value="Unassembled WGS sequence"/>
</dbReference>
<evidence type="ECO:0000313" key="3">
    <source>
        <dbReference type="Proteomes" id="UP000076858"/>
    </source>
</evidence>
<sequence>MGSRCDASVRKRERQDGNPTNKTKIRKVCVLNAKKGGTSNWKRKEKNLVHCLLVAGRRVQRTLELKPLTTADDGALCPTNGSRI</sequence>
<dbReference type="AlphaFoldDB" id="A0A164UQS5"/>
<accession>A0A164UQS5</accession>
<comment type="caution">
    <text evidence="2">The sequence shown here is derived from an EMBL/GenBank/DDBJ whole genome shotgun (WGS) entry which is preliminary data.</text>
</comment>
<keyword evidence="3" id="KW-1185">Reference proteome</keyword>
<feature type="region of interest" description="Disordered" evidence="1">
    <location>
        <begin position="1"/>
        <end position="22"/>
    </location>
</feature>
<gene>
    <name evidence="2" type="ORF">APZ42_023730</name>
</gene>
<feature type="compositionally biased region" description="Basic and acidic residues" evidence="1">
    <location>
        <begin position="7"/>
        <end position="16"/>
    </location>
</feature>
<organism evidence="2 3">
    <name type="scientific">Daphnia magna</name>
    <dbReference type="NCBI Taxonomy" id="35525"/>
    <lineage>
        <taxon>Eukaryota</taxon>
        <taxon>Metazoa</taxon>
        <taxon>Ecdysozoa</taxon>
        <taxon>Arthropoda</taxon>
        <taxon>Crustacea</taxon>
        <taxon>Branchiopoda</taxon>
        <taxon>Diplostraca</taxon>
        <taxon>Cladocera</taxon>
        <taxon>Anomopoda</taxon>
        <taxon>Daphniidae</taxon>
        <taxon>Daphnia</taxon>
    </lineage>
</organism>
<protein>
    <submittedName>
        <fullName evidence="2">Uncharacterized protein</fullName>
    </submittedName>
</protein>
<name>A0A164UQS5_9CRUS</name>
<dbReference type="EMBL" id="LRGB01001579">
    <property type="protein sequence ID" value="KZS11587.1"/>
    <property type="molecule type" value="Genomic_DNA"/>
</dbReference>
<evidence type="ECO:0000256" key="1">
    <source>
        <dbReference type="SAM" id="MobiDB-lite"/>
    </source>
</evidence>
<reference evidence="2 3" key="1">
    <citation type="submission" date="2016-03" db="EMBL/GenBank/DDBJ databases">
        <title>EvidentialGene: Evidence-directed Construction of Genes on Genomes.</title>
        <authorList>
            <person name="Gilbert D.G."/>
            <person name="Choi J.-H."/>
            <person name="Mockaitis K."/>
            <person name="Colbourne J."/>
            <person name="Pfrender M."/>
        </authorList>
    </citation>
    <scope>NUCLEOTIDE SEQUENCE [LARGE SCALE GENOMIC DNA]</scope>
    <source>
        <strain evidence="2 3">Xinb3</strain>
        <tissue evidence="2">Complete organism</tissue>
    </source>
</reference>
<evidence type="ECO:0000313" key="2">
    <source>
        <dbReference type="EMBL" id="KZS11587.1"/>
    </source>
</evidence>
<proteinExistence type="predicted"/>